<keyword evidence="1" id="KW-0805">Transcription regulation</keyword>
<evidence type="ECO:0000256" key="2">
    <source>
        <dbReference type="ARBA" id="ARBA00023125"/>
    </source>
</evidence>
<feature type="domain" description="HTH lacI-type" evidence="4">
    <location>
        <begin position="3"/>
        <end position="59"/>
    </location>
</feature>
<dbReference type="PROSITE" id="PS50932">
    <property type="entry name" value="HTH_LACI_2"/>
    <property type="match status" value="1"/>
</dbReference>
<dbReference type="Proteomes" id="UP000003987">
    <property type="component" value="Unassembled WGS sequence"/>
</dbReference>
<dbReference type="OrthoDB" id="43195at2"/>
<dbReference type="InterPro" id="IPR028082">
    <property type="entry name" value="Peripla_BP_I"/>
</dbReference>
<sequence length="329" mass="36773">MAVTLKDIADQAGVSLATVSRVLNHDPKLSVSETTRRKILTIAEKLSYTKKHHQPANQQSTEVGIVEWYPQETELRDLYYLSTRINVERAAQEAGLKTVTVFADHLDQIPTSLAGIIAIGKFSQRQLQQLRTITHNVVVLDHDELAHGYDSVIPDFHGGVRQAAEFLAARYTNIAMIAGQEKTRDGEIVFDDRQQVFESVLREHDQYNNKLFVTGDYSEQSGYALMKQLLAGSPRPDAVFVANDAMAVGALRYLHEVKVAVPEELAVMSFGDTTLTHYTYPPLTAIRVSIDEMAEMAVQQVKMRRGSEDFTPMRVVVGTKLVKRASTKK</sequence>
<proteinExistence type="predicted"/>
<dbReference type="PRINTS" id="PR00036">
    <property type="entry name" value="HTHLACI"/>
</dbReference>
<dbReference type="SUPFAM" id="SSF47413">
    <property type="entry name" value="lambda repressor-like DNA-binding domains"/>
    <property type="match status" value="1"/>
</dbReference>
<dbReference type="eggNOG" id="COG1609">
    <property type="taxonomic scope" value="Bacteria"/>
</dbReference>
<evidence type="ECO:0000256" key="3">
    <source>
        <dbReference type="ARBA" id="ARBA00023163"/>
    </source>
</evidence>
<evidence type="ECO:0000313" key="6">
    <source>
        <dbReference type="Proteomes" id="UP000003987"/>
    </source>
</evidence>
<dbReference type="CDD" id="cd01392">
    <property type="entry name" value="HTH_LacI"/>
    <property type="match status" value="1"/>
</dbReference>
<dbReference type="PROSITE" id="PS00356">
    <property type="entry name" value="HTH_LACI_1"/>
    <property type="match status" value="1"/>
</dbReference>
<dbReference type="InterPro" id="IPR010982">
    <property type="entry name" value="Lambda_DNA-bd_dom_sf"/>
</dbReference>
<organism evidence="5 6">
    <name type="scientific">Limosilactobacillus coleohominis 101-4-CHN</name>
    <dbReference type="NCBI Taxonomy" id="575594"/>
    <lineage>
        <taxon>Bacteria</taxon>
        <taxon>Bacillati</taxon>
        <taxon>Bacillota</taxon>
        <taxon>Bacilli</taxon>
        <taxon>Lactobacillales</taxon>
        <taxon>Lactobacillaceae</taxon>
        <taxon>Limosilactobacillus</taxon>
    </lineage>
</organism>
<accession>C7XXP5</accession>
<dbReference type="HOGENOM" id="CLU_037628_1_2_9"/>
<protein>
    <submittedName>
        <fullName evidence="5">Transcriptional regulator, LacI family</fullName>
    </submittedName>
</protein>
<dbReference type="PANTHER" id="PTHR30146">
    <property type="entry name" value="LACI-RELATED TRANSCRIPTIONAL REPRESSOR"/>
    <property type="match status" value="1"/>
</dbReference>
<keyword evidence="3" id="KW-0804">Transcription</keyword>
<evidence type="ECO:0000313" key="5">
    <source>
        <dbReference type="EMBL" id="EEU29665.1"/>
    </source>
</evidence>
<dbReference type="GO" id="GO:0003700">
    <property type="term" value="F:DNA-binding transcription factor activity"/>
    <property type="evidence" value="ECO:0007669"/>
    <property type="project" value="TreeGrafter"/>
</dbReference>
<dbReference type="PANTHER" id="PTHR30146:SF149">
    <property type="entry name" value="HTH-TYPE TRANSCRIPTIONAL REGULATOR EBGR"/>
    <property type="match status" value="1"/>
</dbReference>
<dbReference type="SUPFAM" id="SSF53822">
    <property type="entry name" value="Periplasmic binding protein-like I"/>
    <property type="match status" value="1"/>
</dbReference>
<dbReference type="SMART" id="SM00354">
    <property type="entry name" value="HTH_LACI"/>
    <property type="match status" value="1"/>
</dbReference>
<gene>
    <name evidence="5" type="ORF">HMPREF0501_01459</name>
</gene>
<dbReference type="STRING" id="575594.HMPREF0501_01459"/>
<dbReference type="CDD" id="cd01544">
    <property type="entry name" value="PBP1_GalR"/>
    <property type="match status" value="1"/>
</dbReference>
<dbReference type="InterPro" id="IPR000843">
    <property type="entry name" value="HTH_LacI"/>
</dbReference>
<evidence type="ECO:0000259" key="4">
    <source>
        <dbReference type="PROSITE" id="PS50932"/>
    </source>
</evidence>
<dbReference type="AlphaFoldDB" id="C7XXP5"/>
<dbReference type="Gene3D" id="3.40.50.2300">
    <property type="match status" value="2"/>
</dbReference>
<dbReference type="GO" id="GO:0000976">
    <property type="term" value="F:transcription cis-regulatory region binding"/>
    <property type="evidence" value="ECO:0007669"/>
    <property type="project" value="TreeGrafter"/>
</dbReference>
<name>C7XXP5_9LACO</name>
<dbReference type="Gene3D" id="1.10.260.40">
    <property type="entry name" value="lambda repressor-like DNA-binding domains"/>
    <property type="match status" value="1"/>
</dbReference>
<dbReference type="EMBL" id="GG698806">
    <property type="protein sequence ID" value="EEU29665.1"/>
    <property type="molecule type" value="Genomic_DNA"/>
</dbReference>
<dbReference type="Pfam" id="PF13377">
    <property type="entry name" value="Peripla_BP_3"/>
    <property type="match status" value="1"/>
</dbReference>
<keyword evidence="2" id="KW-0238">DNA-binding</keyword>
<evidence type="ECO:0000256" key="1">
    <source>
        <dbReference type="ARBA" id="ARBA00023015"/>
    </source>
</evidence>
<reference evidence="5 6" key="1">
    <citation type="submission" date="2009-06" db="EMBL/GenBank/DDBJ databases">
        <title>The Genome Sequence of Lactobacillus coleohominis strain 101-4-CHN.</title>
        <authorList>
            <consortium name="The Broad Institute Genome Sequencing Platform"/>
            <person name="Ward D."/>
            <person name="Young S.K."/>
            <person name="Zeng Q."/>
            <person name="Koehrsen M."/>
            <person name="Alvarado L."/>
            <person name="Berlin A."/>
            <person name="Borenstein D."/>
            <person name="Chen Z."/>
            <person name="Engels R."/>
            <person name="Freedman E."/>
            <person name="Gellesch M."/>
            <person name="Goldberg J."/>
            <person name="Griggs A."/>
            <person name="Gujja S."/>
            <person name="Heiman D."/>
            <person name="Hepburn T."/>
            <person name="Howarth C."/>
            <person name="Jen D."/>
            <person name="Larson L."/>
            <person name="Lewis B."/>
            <person name="Mehta T."/>
            <person name="Park D."/>
            <person name="Pearson M."/>
            <person name="Roberts A."/>
            <person name="Saif S."/>
            <person name="Shea T."/>
            <person name="Shenoy N."/>
            <person name="Sisk P."/>
            <person name="Stolte C."/>
            <person name="Sykes S."/>
            <person name="Walk T."/>
            <person name="White J."/>
            <person name="Yandava C."/>
            <person name="Liu Y."/>
            <person name="Xu Q."/>
            <person name="Lander E."/>
            <person name="Nusbaum C."/>
            <person name="Galagan J."/>
            <person name="Birren B."/>
        </authorList>
    </citation>
    <scope>NUCLEOTIDE SEQUENCE [LARGE SCALE GENOMIC DNA]</scope>
    <source>
        <strain evidence="5 6">101-4-CHN</strain>
    </source>
</reference>
<dbReference type="InterPro" id="IPR046335">
    <property type="entry name" value="LacI/GalR-like_sensor"/>
</dbReference>
<keyword evidence="6" id="KW-1185">Reference proteome</keyword>
<dbReference type="RefSeq" id="WP_006917398.1">
    <property type="nucleotide sequence ID" value="NZ_GG698806.1"/>
</dbReference>
<dbReference type="Pfam" id="PF00356">
    <property type="entry name" value="LacI"/>
    <property type="match status" value="1"/>
</dbReference>